<evidence type="ECO:0000313" key="6">
    <source>
        <dbReference type="Proteomes" id="UP001235030"/>
    </source>
</evidence>
<proteinExistence type="predicted"/>
<evidence type="ECO:0000259" key="4">
    <source>
        <dbReference type="Pfam" id="PF26018"/>
    </source>
</evidence>
<dbReference type="InterPro" id="IPR058709">
    <property type="entry name" value="BSH_RND-rel"/>
</dbReference>
<keyword evidence="2" id="KW-1133">Transmembrane helix</keyword>
<accession>A0ABY9Q0Y1</accession>
<dbReference type="Proteomes" id="UP001235030">
    <property type="component" value="Chromosome"/>
</dbReference>
<protein>
    <recommendedName>
        <fullName evidence="7">Membrane fusion protein</fullName>
    </recommendedName>
</protein>
<reference evidence="5 6" key="1">
    <citation type="submission" date="2022-07" db="EMBL/GenBank/DDBJ databases">
        <title>Genome sequence of Terrisporobacter mayombei DSM6539.</title>
        <authorList>
            <person name="Boeer T."/>
            <person name="Bengelsdorf F.R."/>
            <person name="Daniel R."/>
            <person name="Poehlein A."/>
        </authorList>
    </citation>
    <scope>NUCLEOTIDE SEQUENCE [LARGE SCALE GENOMIC DNA]</scope>
    <source>
        <strain evidence="5 6">DSM 6539</strain>
    </source>
</reference>
<dbReference type="Pfam" id="PF26011">
    <property type="entry name" value="Beta-barrel_RND_rel"/>
    <property type="match status" value="1"/>
</dbReference>
<feature type="domain" description="RND related barrel-sandwich hybrid" evidence="4">
    <location>
        <begin position="58"/>
        <end position="204"/>
    </location>
</feature>
<keyword evidence="2" id="KW-0472">Membrane</keyword>
<feature type="transmembrane region" description="Helical" evidence="2">
    <location>
        <begin position="12"/>
        <end position="32"/>
    </location>
</feature>
<keyword evidence="1" id="KW-0175">Coiled coil</keyword>
<keyword evidence="6" id="KW-1185">Reference proteome</keyword>
<organism evidence="5 6">
    <name type="scientific">Terrisporobacter mayombei</name>
    <dbReference type="NCBI Taxonomy" id="1541"/>
    <lineage>
        <taxon>Bacteria</taxon>
        <taxon>Bacillati</taxon>
        <taxon>Bacillota</taxon>
        <taxon>Clostridia</taxon>
        <taxon>Peptostreptococcales</taxon>
        <taxon>Peptostreptococcaceae</taxon>
        <taxon>Terrisporobacter</taxon>
    </lineage>
</organism>
<keyword evidence="2" id="KW-0812">Transmembrane</keyword>
<dbReference type="EMBL" id="CP101637">
    <property type="protein sequence ID" value="WMT81605.1"/>
    <property type="molecule type" value="Genomic_DNA"/>
</dbReference>
<sequence>MNPLKKIKYSRLFILGVFIYLIFKGIALIIGLNTSVLVLKDDFYTMKTKEKGIVVRDEYLIKSDTNGTLSLLVNSNEKVQKSQNIATVYNNNIDENINEELINLKEEIKGLESENNSLKIGILSVKKEELNILEEKIKSNSTNYCASSSGIISYKYDNNENKYSTDYLSNITKEDIDDASNNYIPTATNHKKIKQDTIIARVINNNDCYMAFVIEDNKLFNEGDSVKIGIRDNEINGEIYKICKKDNYSIIIVKFTQQNIGIYDTRVEEFDIIYKQMEALRIPKQSLVKKDNKTGVYVINEENNKPEFIEIKGISFEDDTYIYVDFRSNEANGINTVKLHDRIILKPNFINKRIAKIN</sequence>
<dbReference type="InterPro" id="IPR058729">
    <property type="entry name" value="Beta-barrel_RND-rel"/>
</dbReference>
<evidence type="ECO:0000313" key="5">
    <source>
        <dbReference type="EMBL" id="WMT81605.1"/>
    </source>
</evidence>
<evidence type="ECO:0000256" key="1">
    <source>
        <dbReference type="SAM" id="Coils"/>
    </source>
</evidence>
<feature type="domain" description="RND related beta-barrel" evidence="3">
    <location>
        <begin position="209"/>
        <end position="276"/>
    </location>
</feature>
<evidence type="ECO:0000259" key="3">
    <source>
        <dbReference type="Pfam" id="PF26011"/>
    </source>
</evidence>
<gene>
    <name evidence="5" type="ORF">TEMA_19480</name>
</gene>
<dbReference type="Pfam" id="PF26018">
    <property type="entry name" value="BSH_RND_rel"/>
    <property type="match status" value="1"/>
</dbReference>
<evidence type="ECO:0008006" key="7">
    <source>
        <dbReference type="Google" id="ProtNLM"/>
    </source>
</evidence>
<evidence type="ECO:0000256" key="2">
    <source>
        <dbReference type="SAM" id="Phobius"/>
    </source>
</evidence>
<feature type="coiled-coil region" evidence="1">
    <location>
        <begin position="94"/>
        <end position="121"/>
    </location>
</feature>
<name>A0ABY9Q0Y1_9FIRM</name>